<gene>
    <name evidence="1" type="ORF">PB1_02640</name>
</gene>
<reference evidence="1 2" key="1">
    <citation type="journal article" date="2012" name="Appl. Environ. Microbiol.">
        <title>Genome Sequence of Thermotolerant Bacillus methanolicus: Features and Regulation Related to Methylotrophy and Production of L-Lysine and L-Glutamate from Methanol.</title>
        <authorList>
            <person name="Heggeset T.M."/>
            <person name="Krog A."/>
            <person name="Balzer S."/>
            <person name="Wentzel A."/>
            <person name="Ellingsen T.E."/>
            <person name="Brautaset T."/>
        </authorList>
    </citation>
    <scope>NUCLEOTIDE SEQUENCE [LARGE SCALE GENOMIC DNA]</scope>
    <source>
        <strain evidence="1 2">PB1</strain>
    </source>
</reference>
<dbReference type="PATRIC" id="fig|997296.3.peg.588"/>
<organism evidence="1 2">
    <name type="scientific">Bacillus methanolicus PB1</name>
    <dbReference type="NCBI Taxonomy" id="997296"/>
    <lineage>
        <taxon>Bacteria</taxon>
        <taxon>Bacillati</taxon>
        <taxon>Bacillota</taxon>
        <taxon>Bacilli</taxon>
        <taxon>Bacillales</taxon>
        <taxon>Bacillaceae</taxon>
        <taxon>Bacillus</taxon>
    </lineage>
</organism>
<dbReference type="Proteomes" id="UP000010523">
    <property type="component" value="Unassembled WGS sequence"/>
</dbReference>
<accession>I3E5N0</accession>
<dbReference type="OrthoDB" id="2812547at2"/>
<dbReference type="eggNOG" id="ENOG5030DNU">
    <property type="taxonomic scope" value="Bacteria"/>
</dbReference>
<evidence type="ECO:0000313" key="1">
    <source>
        <dbReference type="EMBL" id="EIJ81801.1"/>
    </source>
</evidence>
<dbReference type="AlphaFoldDB" id="I3E5N0"/>
<keyword evidence="2" id="KW-1185">Reference proteome</keyword>
<name>I3E5N0_BACMT</name>
<sequence>MSIKNLKILNNKGSIDIPDWINFAFELGAYINDNGIRYKKAIGIILSLPSEHFFSLLIAMGIADKTFSINKQMRSIRKTVLSLTKGSRIIYKDEQSSRKASVISVEPSPVFENEMILKIKDGKIERGIPERQWIDRVILLDEEFNEIKRTRKVSNKQKVGLDSSPLLRVLYSSSQLNKVEFYPGDYFYIVGNITQVNESMREEIFIYNGVRGSIADFLYMDNSNSYTNGKLFSSQMKKNEGEIREGVPVIFSDLNSYLKQAKNFPKNPKIIVSSRTDNENRIHEVKEELKRKFLQNEYRIVTKEIVDYLNSTDTQIPNGVEFLAWR</sequence>
<dbReference type="RefSeq" id="WP_003350551.1">
    <property type="nucleotide sequence ID" value="NZ_AFEU01000001.1"/>
</dbReference>
<dbReference type="STRING" id="997296.PB1_02640"/>
<dbReference type="EMBL" id="AFEU01000001">
    <property type="protein sequence ID" value="EIJ81801.1"/>
    <property type="molecule type" value="Genomic_DNA"/>
</dbReference>
<evidence type="ECO:0000313" key="2">
    <source>
        <dbReference type="Proteomes" id="UP000010523"/>
    </source>
</evidence>
<comment type="caution">
    <text evidence="1">The sequence shown here is derived from an EMBL/GenBank/DDBJ whole genome shotgun (WGS) entry which is preliminary data.</text>
</comment>
<proteinExistence type="predicted"/>
<protein>
    <submittedName>
        <fullName evidence="1">Uncharacterized protein</fullName>
    </submittedName>
</protein>